<evidence type="ECO:0000313" key="2">
    <source>
        <dbReference type="EMBL" id="KAJ7230516.1"/>
    </source>
</evidence>
<keyword evidence="3" id="KW-1185">Reference proteome</keyword>
<accession>A0AAD6YVE6</accession>
<evidence type="ECO:0000256" key="1">
    <source>
        <dbReference type="SAM" id="MobiDB-lite"/>
    </source>
</evidence>
<comment type="caution">
    <text evidence="2">The sequence shown here is derived from an EMBL/GenBank/DDBJ whole genome shotgun (WGS) entry which is preliminary data.</text>
</comment>
<evidence type="ECO:0000313" key="3">
    <source>
        <dbReference type="Proteomes" id="UP001219525"/>
    </source>
</evidence>
<organism evidence="2 3">
    <name type="scientific">Mycena pura</name>
    <dbReference type="NCBI Taxonomy" id="153505"/>
    <lineage>
        <taxon>Eukaryota</taxon>
        <taxon>Fungi</taxon>
        <taxon>Dikarya</taxon>
        <taxon>Basidiomycota</taxon>
        <taxon>Agaricomycotina</taxon>
        <taxon>Agaricomycetes</taxon>
        <taxon>Agaricomycetidae</taxon>
        <taxon>Agaricales</taxon>
        <taxon>Marasmiineae</taxon>
        <taxon>Mycenaceae</taxon>
        <taxon>Mycena</taxon>
    </lineage>
</organism>
<protein>
    <submittedName>
        <fullName evidence="2">Uncharacterized protein</fullName>
    </submittedName>
</protein>
<sequence>MTATSRGYTWRSAPKTDRKAGHSFLDYHQEKGTENDVQPRDVSHSERQSPAKRYAGKGPRVYAHPLANPFQRPRRRRNSSPTPARLQTTGNDNPEDDDADYSPLGDDHPFFLPNPTPSDPPFRTSAADLTPSPSAPSPSASASSPPPASPSPAAQSAPPSPSLTAHGLPLSPTLTATPHTGDAQMDEIDNPAAFVAPT</sequence>
<feature type="compositionally biased region" description="Basic and acidic residues" evidence="1">
    <location>
        <begin position="14"/>
        <end position="49"/>
    </location>
</feature>
<dbReference type="Proteomes" id="UP001219525">
    <property type="component" value="Unassembled WGS sequence"/>
</dbReference>
<feature type="region of interest" description="Disordered" evidence="1">
    <location>
        <begin position="1"/>
        <end position="198"/>
    </location>
</feature>
<reference evidence="2" key="1">
    <citation type="submission" date="2023-03" db="EMBL/GenBank/DDBJ databases">
        <title>Massive genome expansion in bonnet fungi (Mycena s.s.) driven by repeated elements and novel gene families across ecological guilds.</title>
        <authorList>
            <consortium name="Lawrence Berkeley National Laboratory"/>
            <person name="Harder C.B."/>
            <person name="Miyauchi S."/>
            <person name="Viragh M."/>
            <person name="Kuo A."/>
            <person name="Thoen E."/>
            <person name="Andreopoulos B."/>
            <person name="Lu D."/>
            <person name="Skrede I."/>
            <person name="Drula E."/>
            <person name="Henrissat B."/>
            <person name="Morin E."/>
            <person name="Kohler A."/>
            <person name="Barry K."/>
            <person name="LaButti K."/>
            <person name="Morin E."/>
            <person name="Salamov A."/>
            <person name="Lipzen A."/>
            <person name="Mereny Z."/>
            <person name="Hegedus B."/>
            <person name="Baldrian P."/>
            <person name="Stursova M."/>
            <person name="Weitz H."/>
            <person name="Taylor A."/>
            <person name="Grigoriev I.V."/>
            <person name="Nagy L.G."/>
            <person name="Martin F."/>
            <person name="Kauserud H."/>
        </authorList>
    </citation>
    <scope>NUCLEOTIDE SEQUENCE</scope>
    <source>
        <strain evidence="2">9144</strain>
    </source>
</reference>
<dbReference type="AlphaFoldDB" id="A0AAD6YVE6"/>
<proteinExistence type="predicted"/>
<dbReference type="EMBL" id="JARJCW010000001">
    <property type="protein sequence ID" value="KAJ7230516.1"/>
    <property type="molecule type" value="Genomic_DNA"/>
</dbReference>
<gene>
    <name evidence="2" type="ORF">GGX14DRAFT_384449</name>
</gene>
<name>A0AAD6YVE6_9AGAR</name>